<evidence type="ECO:0000256" key="3">
    <source>
        <dbReference type="ARBA" id="ARBA00022969"/>
    </source>
</evidence>
<dbReference type="KEGG" id="fpn:ABE65_002680"/>
<dbReference type="NCBIfam" id="TIGR02861">
    <property type="entry name" value="SASP_H"/>
    <property type="match status" value="1"/>
</dbReference>
<protein>
    <submittedName>
        <fullName evidence="4">Spore protein H</fullName>
    </submittedName>
</protein>
<keyword evidence="3" id="KW-0749">Sporulation</keyword>
<dbReference type="HAMAP" id="MF_00667">
    <property type="entry name" value="SspH"/>
    <property type="match status" value="1"/>
</dbReference>
<accession>A0A160III3</accession>
<sequence>MNVSRAQQIIESEKEIVVLYNGTPVWLQSVDENNQTARAYTREQPDHELDIPVNELQES</sequence>
<evidence type="ECO:0000256" key="1">
    <source>
        <dbReference type="ARBA" id="ARBA00004288"/>
    </source>
</evidence>
<dbReference type="RefSeq" id="WP_066391156.1">
    <property type="nucleotide sequence ID" value="NZ_CP015378.1"/>
</dbReference>
<dbReference type="AlphaFoldDB" id="A0A160III3"/>
<dbReference type="Pfam" id="PF08141">
    <property type="entry name" value="SspH"/>
    <property type="match status" value="1"/>
</dbReference>
<keyword evidence="5" id="KW-1185">Reference proteome</keyword>
<dbReference type="InterPro" id="IPR012610">
    <property type="entry name" value="SASP_SspH"/>
</dbReference>
<evidence type="ECO:0000313" key="5">
    <source>
        <dbReference type="Proteomes" id="UP000076623"/>
    </source>
</evidence>
<dbReference type="GO" id="GO:0030436">
    <property type="term" value="P:asexual sporulation"/>
    <property type="evidence" value="ECO:0007669"/>
    <property type="project" value="UniProtKB-UniRule"/>
</dbReference>
<organism evidence="4 5">
    <name type="scientific">Fictibacillus phosphorivorans</name>
    <dbReference type="NCBI Taxonomy" id="1221500"/>
    <lineage>
        <taxon>Bacteria</taxon>
        <taxon>Bacillati</taxon>
        <taxon>Bacillota</taxon>
        <taxon>Bacilli</taxon>
        <taxon>Bacillales</taxon>
        <taxon>Fictibacillaceae</taxon>
        <taxon>Fictibacillus</taxon>
    </lineage>
</organism>
<dbReference type="Proteomes" id="UP000076623">
    <property type="component" value="Chromosome"/>
</dbReference>
<name>A0A160III3_9BACL</name>
<dbReference type="STRING" id="1221500.ABE65_002680"/>
<dbReference type="GO" id="GO:0030435">
    <property type="term" value="P:sporulation resulting in formation of a cellular spore"/>
    <property type="evidence" value="ECO:0007669"/>
    <property type="project" value="UniProtKB-KW"/>
</dbReference>
<comment type="similarity">
    <text evidence="2">Belongs to the SspH family.</text>
</comment>
<reference evidence="4 5" key="1">
    <citation type="submission" date="2016-04" db="EMBL/GenBank/DDBJ databases">
        <title>Complete genome sequence of Fictibacillus phosphorivorans G25-29, a strain toxic to nematodes.</title>
        <authorList>
            <person name="Zheng Z."/>
        </authorList>
    </citation>
    <scope>NUCLEOTIDE SEQUENCE [LARGE SCALE GENOMIC DNA]</scope>
    <source>
        <strain evidence="4 5">G25-29</strain>
    </source>
</reference>
<dbReference type="GO" id="GO:0042601">
    <property type="term" value="C:endospore-forming forespore"/>
    <property type="evidence" value="ECO:0007669"/>
    <property type="project" value="InterPro"/>
</dbReference>
<gene>
    <name evidence="4" type="ORF">ABE65_002680</name>
</gene>
<dbReference type="EMBL" id="CP015378">
    <property type="protein sequence ID" value="ANC75798.1"/>
    <property type="molecule type" value="Genomic_DNA"/>
</dbReference>
<evidence type="ECO:0000256" key="2">
    <source>
        <dbReference type="ARBA" id="ARBA00006573"/>
    </source>
</evidence>
<evidence type="ECO:0000313" key="4">
    <source>
        <dbReference type="EMBL" id="ANC75798.1"/>
    </source>
</evidence>
<proteinExistence type="inferred from homology"/>
<comment type="subcellular location">
    <subcellularLocation>
        <location evidence="1">Spore core</location>
    </subcellularLocation>
</comment>